<evidence type="ECO:0000256" key="3">
    <source>
        <dbReference type="ARBA" id="ARBA00022741"/>
    </source>
</evidence>
<dbReference type="Gene3D" id="1.20.1050.90">
    <property type="entry name" value="RecF/RecN/SMC, N-terminal domain"/>
    <property type="match status" value="1"/>
</dbReference>
<keyword evidence="2 6" id="KW-0235">DNA replication</keyword>
<dbReference type="OrthoDB" id="9803889at2"/>
<dbReference type="Pfam" id="PF02463">
    <property type="entry name" value="SMC_N"/>
    <property type="match status" value="1"/>
</dbReference>
<keyword evidence="1 6" id="KW-0963">Cytoplasm</keyword>
<keyword evidence="9" id="KW-1185">Reference proteome</keyword>
<keyword evidence="6" id="KW-0742">SOS response</keyword>
<dbReference type="InterPro" id="IPR001238">
    <property type="entry name" value="DNA-binding_RecF"/>
</dbReference>
<proteinExistence type="inferred from homology"/>
<dbReference type="InterPro" id="IPR027417">
    <property type="entry name" value="P-loop_NTPase"/>
</dbReference>
<accession>A0A0N9VMY4</accession>
<dbReference type="InterPro" id="IPR042174">
    <property type="entry name" value="RecF_2"/>
</dbReference>
<keyword evidence="6" id="KW-0227">DNA damage</keyword>
<evidence type="ECO:0000256" key="6">
    <source>
        <dbReference type="HAMAP-Rule" id="MF_00365"/>
    </source>
</evidence>
<dbReference type="PANTHER" id="PTHR32182">
    <property type="entry name" value="DNA REPLICATION AND REPAIR PROTEIN RECF"/>
    <property type="match status" value="1"/>
</dbReference>
<name>A0A0N9VMY4_9GAMM</name>
<evidence type="ECO:0000313" key="9">
    <source>
        <dbReference type="Proteomes" id="UP000064939"/>
    </source>
</evidence>
<dbReference type="GO" id="GO:0009432">
    <property type="term" value="P:SOS response"/>
    <property type="evidence" value="ECO:0007669"/>
    <property type="project" value="UniProtKB-UniRule"/>
</dbReference>
<dbReference type="AlphaFoldDB" id="A0A0N9VMY4"/>
<comment type="similarity">
    <text evidence="6">Belongs to the RecF family.</text>
</comment>
<comment type="function">
    <text evidence="6">The RecF protein is involved in DNA metabolism; it is required for DNA replication and normal SOS inducibility. RecF binds preferentially to single-stranded, linear DNA. It also seems to bind ATP.</text>
</comment>
<evidence type="ECO:0000256" key="4">
    <source>
        <dbReference type="ARBA" id="ARBA00022840"/>
    </source>
</evidence>
<dbReference type="RefSeq" id="WP_054580650.1">
    <property type="nucleotide sequence ID" value="NZ_CP012808.1"/>
</dbReference>
<dbReference type="NCBIfam" id="TIGR00611">
    <property type="entry name" value="recf"/>
    <property type="match status" value="1"/>
</dbReference>
<dbReference type="SUPFAM" id="SSF52540">
    <property type="entry name" value="P-loop containing nucleoside triphosphate hydrolases"/>
    <property type="match status" value="1"/>
</dbReference>
<evidence type="ECO:0000256" key="5">
    <source>
        <dbReference type="ARBA" id="ARBA00023125"/>
    </source>
</evidence>
<dbReference type="EMBL" id="CP012808">
    <property type="protein sequence ID" value="ALH94750.1"/>
    <property type="molecule type" value="Genomic_DNA"/>
</dbReference>
<evidence type="ECO:0000256" key="2">
    <source>
        <dbReference type="ARBA" id="ARBA00022705"/>
    </source>
</evidence>
<dbReference type="GO" id="GO:0005524">
    <property type="term" value="F:ATP binding"/>
    <property type="evidence" value="ECO:0007669"/>
    <property type="project" value="UniProtKB-UniRule"/>
</dbReference>
<feature type="domain" description="RecF/RecN/SMC N-terminal" evidence="7">
    <location>
        <begin position="3"/>
        <end position="338"/>
    </location>
</feature>
<evidence type="ECO:0000259" key="7">
    <source>
        <dbReference type="Pfam" id="PF02463"/>
    </source>
</evidence>
<feature type="binding site" evidence="6">
    <location>
        <begin position="30"/>
        <end position="37"/>
    </location>
    <ligand>
        <name>ATP</name>
        <dbReference type="ChEBI" id="CHEBI:30616"/>
    </ligand>
</feature>
<dbReference type="Gene3D" id="3.40.50.300">
    <property type="entry name" value="P-loop containing nucleotide triphosphate hydrolases"/>
    <property type="match status" value="1"/>
</dbReference>
<dbReference type="InterPro" id="IPR003395">
    <property type="entry name" value="RecF/RecN/SMC_N"/>
</dbReference>
<dbReference type="GO" id="GO:0006260">
    <property type="term" value="P:DNA replication"/>
    <property type="evidence" value="ECO:0007669"/>
    <property type="project" value="UniProtKB-UniRule"/>
</dbReference>
<dbReference type="KEGG" id="aei:AOY20_03940"/>
<dbReference type="GO" id="GO:0000731">
    <property type="term" value="P:DNA synthesis involved in DNA repair"/>
    <property type="evidence" value="ECO:0007669"/>
    <property type="project" value="TreeGrafter"/>
</dbReference>
<keyword evidence="5 6" id="KW-0238">DNA-binding</keyword>
<reference evidence="8 9" key="1">
    <citation type="journal article" date="2015" name="Int. J. Syst. Evol. Microbiol.">
        <title>Acinetobacter equi sp. nov. isolated from horse faeces.</title>
        <authorList>
            <person name="Poppel M.T."/>
            <person name="Skiebe E."/>
            <person name="Laue M."/>
            <person name="Bergmann H."/>
            <person name="Ebersberger I."/>
            <person name="Garn T."/>
            <person name="Fruth A."/>
            <person name="Baumgardt S."/>
            <person name="Busse H.J."/>
            <person name="Wilharm G."/>
        </authorList>
    </citation>
    <scope>NUCLEOTIDE SEQUENCE [LARGE SCALE GENOMIC DNA]</scope>
    <source>
        <strain evidence="8 9">114</strain>
    </source>
</reference>
<keyword evidence="6" id="KW-0234">DNA repair</keyword>
<comment type="subcellular location">
    <subcellularLocation>
        <location evidence="6">Cytoplasm</location>
    </subcellularLocation>
</comment>
<keyword evidence="4 6" id="KW-0067">ATP-binding</keyword>
<gene>
    <name evidence="6" type="primary">recF</name>
    <name evidence="8" type="ORF">AOY20_03940</name>
</gene>
<dbReference type="Proteomes" id="UP000064939">
    <property type="component" value="Chromosome"/>
</dbReference>
<organism evidence="8 9">
    <name type="scientific">Acinetobacter equi</name>
    <dbReference type="NCBI Taxonomy" id="1324350"/>
    <lineage>
        <taxon>Bacteria</taxon>
        <taxon>Pseudomonadati</taxon>
        <taxon>Pseudomonadota</taxon>
        <taxon>Gammaproteobacteria</taxon>
        <taxon>Moraxellales</taxon>
        <taxon>Moraxellaceae</taxon>
        <taxon>Acinetobacter</taxon>
    </lineage>
</organism>
<dbReference type="GO" id="GO:0006302">
    <property type="term" value="P:double-strand break repair"/>
    <property type="evidence" value="ECO:0007669"/>
    <property type="project" value="TreeGrafter"/>
</dbReference>
<dbReference type="GO" id="GO:0005737">
    <property type="term" value="C:cytoplasm"/>
    <property type="evidence" value="ECO:0007669"/>
    <property type="project" value="UniProtKB-SubCell"/>
</dbReference>
<dbReference type="HAMAP" id="MF_00365">
    <property type="entry name" value="RecF"/>
    <property type="match status" value="1"/>
</dbReference>
<dbReference type="PANTHER" id="PTHR32182:SF0">
    <property type="entry name" value="DNA REPLICATION AND REPAIR PROTEIN RECF"/>
    <property type="match status" value="1"/>
</dbReference>
<dbReference type="STRING" id="1324350.AOY20_03940"/>
<evidence type="ECO:0000313" key="8">
    <source>
        <dbReference type="EMBL" id="ALH94750.1"/>
    </source>
</evidence>
<protein>
    <recommendedName>
        <fullName evidence="6">DNA replication and repair protein RecF</fullName>
    </recommendedName>
</protein>
<sequence length="360" mass="41222">MHITRLNIERVRNLKAVALLGLQPFNVFYGENGSGKTSILEAIHLLATGRSFRTHIPKNYIQNNTQDAIVFAQSNSEKIGMKKHISGEQLIKVNGDSVATQGQLAKILPLQHLEPQSTDIIDYGAKPRRQMLDWLMFHVEPEFYSTWQFYARALKQRNSLLKSNRHLSLSDLEPWNKMLSDYGEILHSLRSIVVDRWKAFFIEDLKALLPNLDIEMEYLAGYHSDTGLLNDLTNYHYKDLERGYTEYGPHRADIRLKTPIGDADVILSRGQKKLLIMALKLSQIAMLHACNKETVVLLDDLTAELDLTAQQRLIERLSQLGSQVFITTLEYESVKNHLHDLSITYQLFNVESGQVRVIPQ</sequence>
<dbReference type="GO" id="GO:0003697">
    <property type="term" value="F:single-stranded DNA binding"/>
    <property type="evidence" value="ECO:0007669"/>
    <property type="project" value="UniProtKB-UniRule"/>
</dbReference>
<keyword evidence="3 6" id="KW-0547">Nucleotide-binding</keyword>
<evidence type="ECO:0000256" key="1">
    <source>
        <dbReference type="ARBA" id="ARBA00022490"/>
    </source>
</evidence>